<dbReference type="EMBL" id="VSSQ01146522">
    <property type="protein sequence ID" value="MPN64928.1"/>
    <property type="molecule type" value="Genomic_DNA"/>
</dbReference>
<dbReference type="AlphaFoldDB" id="A0A645JMP5"/>
<organism evidence="1">
    <name type="scientific">bioreactor metagenome</name>
    <dbReference type="NCBI Taxonomy" id="1076179"/>
    <lineage>
        <taxon>unclassified sequences</taxon>
        <taxon>metagenomes</taxon>
        <taxon>ecological metagenomes</taxon>
    </lineage>
</organism>
<name>A0A645JMP5_9ZZZZ</name>
<accession>A0A645JMP5</accession>
<evidence type="ECO:0000313" key="1">
    <source>
        <dbReference type="EMBL" id="MPN64928.1"/>
    </source>
</evidence>
<comment type="caution">
    <text evidence="1">The sequence shown here is derived from an EMBL/GenBank/DDBJ whole genome shotgun (WGS) entry which is preliminary data.</text>
</comment>
<reference evidence="1" key="1">
    <citation type="submission" date="2019-08" db="EMBL/GenBank/DDBJ databases">
        <authorList>
            <person name="Kucharzyk K."/>
            <person name="Murdoch R.W."/>
            <person name="Higgins S."/>
            <person name="Loffler F."/>
        </authorList>
    </citation>
    <scope>NUCLEOTIDE SEQUENCE</scope>
</reference>
<sequence>MVASSNGDAPAILGYLDAAPGQFGPLRRGFVEDGIGVVDVDENLAHVPGQSVQPVHHAAGAVLRQVADVTGGLARQAGGNHLVVGPESAVDHHAIGFRHAGEDFRRAGAEAGGVEEPGAALLVGDGDADVVAIDR</sequence>
<gene>
    <name evidence="1" type="ORF">SDC9_212707</name>
</gene>
<protein>
    <submittedName>
        <fullName evidence="1">Uncharacterized protein</fullName>
    </submittedName>
</protein>
<proteinExistence type="predicted"/>